<evidence type="ECO:0000313" key="4">
    <source>
        <dbReference type="Proteomes" id="UP000002440"/>
    </source>
</evidence>
<keyword evidence="4" id="KW-1185">Reference proteome</keyword>
<dbReference type="STRING" id="265072.Mfla_0896"/>
<evidence type="ECO:0000313" key="2">
    <source>
        <dbReference type="EMBL" id="ABE49164.1"/>
    </source>
</evidence>
<reference evidence="3 4" key="1">
    <citation type="submission" date="2006-03" db="EMBL/GenBank/DDBJ databases">
        <title>Complete sequence of Methylobacillus flagellatus KT.</title>
        <authorList>
            <consortium name="US DOE Joint Genome Institute"/>
            <person name="Copeland A."/>
            <person name="Lucas S."/>
            <person name="Lapidus A."/>
            <person name="Barry K."/>
            <person name="Detter J.C."/>
            <person name="Glavina del Rio T."/>
            <person name="Hammon N."/>
            <person name="Israni S."/>
            <person name="Dalin E."/>
            <person name="Tice H."/>
            <person name="Pitluck S."/>
            <person name="Brettin T."/>
            <person name="Bruce D."/>
            <person name="Han C."/>
            <person name="Tapia R."/>
            <person name="Saunders E."/>
            <person name="Gilna P."/>
            <person name="Schmutz J."/>
            <person name="Larimer F."/>
            <person name="Land M."/>
            <person name="Kyrpides N."/>
            <person name="Anderson I."/>
            <person name="Richardson P."/>
        </authorList>
    </citation>
    <scope>NUCLEOTIDE SEQUENCE [LARGE SCALE GENOMIC DNA]</scope>
    <source>
        <strain evidence="3">KT</strain>
        <strain evidence="4">KT / ATCC 51484 / DSM 6875</strain>
    </source>
</reference>
<dbReference type="Pfam" id="PF04717">
    <property type="entry name" value="Phage_base_V"/>
    <property type="match status" value="1"/>
</dbReference>
<proteinExistence type="predicted"/>
<name>Q1H2H9_METFK</name>
<dbReference type="Gene3D" id="3.55.50.10">
    <property type="entry name" value="Baseplate protein-like domains"/>
    <property type="match status" value="1"/>
</dbReference>
<gene>
    <name evidence="2" type="ordered locus">Mfla_0896</name>
    <name evidence="3" type="ordered locus">Mfla_1040</name>
</gene>
<dbReference type="Pfam" id="PF05954">
    <property type="entry name" value="Phage_GPD"/>
    <property type="match status" value="1"/>
</dbReference>
<dbReference type="EMBL" id="CP000284">
    <property type="protein sequence ID" value="ABE49164.1"/>
    <property type="molecule type" value="Genomic_DNA"/>
</dbReference>
<dbReference type="InterPro" id="IPR037026">
    <property type="entry name" value="Vgr_OB-fold_dom_sf"/>
</dbReference>
<protein>
    <submittedName>
        <fullName evidence="3">Rhs element Vgr protein</fullName>
    </submittedName>
</protein>
<dbReference type="AlphaFoldDB" id="Q1H2H9"/>
<dbReference type="Proteomes" id="UP000002440">
    <property type="component" value="Chromosome"/>
</dbReference>
<evidence type="ECO:0000259" key="1">
    <source>
        <dbReference type="Pfam" id="PF04717"/>
    </source>
</evidence>
<dbReference type="HOGENOM" id="CLU_455533_0_0_4"/>
<dbReference type="SUPFAM" id="SSF69279">
    <property type="entry name" value="Phage tail proteins"/>
    <property type="match status" value="1"/>
</dbReference>
<organism evidence="3 4">
    <name type="scientific">Methylobacillus flagellatus (strain ATCC 51484 / DSM 6875 / VKM B-1610 / KT)</name>
    <dbReference type="NCBI Taxonomy" id="265072"/>
    <lineage>
        <taxon>Bacteria</taxon>
        <taxon>Pseudomonadati</taxon>
        <taxon>Pseudomonadota</taxon>
        <taxon>Betaproteobacteria</taxon>
        <taxon>Nitrosomonadales</taxon>
        <taxon>Methylophilaceae</taxon>
        <taxon>Methylobacillus</taxon>
    </lineage>
</organism>
<dbReference type="eggNOG" id="COG3501">
    <property type="taxonomic scope" value="Bacteria"/>
</dbReference>
<dbReference type="Gene3D" id="2.40.50.230">
    <property type="entry name" value="Gp5 N-terminal domain"/>
    <property type="match status" value="1"/>
</dbReference>
<dbReference type="InterPro" id="IPR006531">
    <property type="entry name" value="Gp5/Vgr_OB"/>
</dbReference>
<sequence length="545" mass="59061">MTISSVEVLVAGERLSTPHALSIQHRLNALPSASIQLAFSSLTELDQVAKRLLPGNKVDIHSNDTPLFLGVIATQKIQYSVKDTLLILNCCHAATALTTLPQNQIFHEMTDGEIIHQILASHGIEAYIDSSGVQHEYLIQHNTSDWNFVLQRLQETGLVACCNGNTVTVTSPELGTANGFPLPHENIINLEIDIDTYHQVDALELQAWCYSNQALETVEAKNIDFPVNAHLSAFALLGKDHPVTKVQRISGEYTLPQLQIMADALLAYSRLSLVQGTITAQSLHVAYPGQTLLLSDISHHLSGYYYISGITYELAPGAAPVTHFQIGLPRKICAEPTNSKQLPTMLTGIVQEVSDDPAVNERIKVTCPLIDPTGQGVWARLATLQAGEFSGTIFTPSIGDEVILGLNGSDLNNIVVIGAVHSPAMPRPWANPSQYGYKSPNGLLLSLDDAGQEIQISTQNGPLLKLSKDEKESLVLEDQHNNSIHFSQAGIHLQSRCLSLEGNDIKMNGQNIEIKAGSLKLNSEATAEISATSILALKGSMIHIN</sequence>
<dbReference type="KEGG" id="mfa:Mfla_0896"/>
<dbReference type="SUPFAM" id="SSF69255">
    <property type="entry name" value="gp5 N-terminal domain-like"/>
    <property type="match status" value="1"/>
</dbReference>
<feature type="domain" description="Gp5/Type VI secretion system Vgr protein OB-fold" evidence="1">
    <location>
        <begin position="347"/>
        <end position="421"/>
    </location>
</feature>
<accession>Q1H2H9</accession>
<dbReference type="KEGG" id="mfa:Mfla_1040"/>
<dbReference type="EMBL" id="CP000284">
    <property type="protein sequence ID" value="ABE49308.1"/>
    <property type="molecule type" value="Genomic_DNA"/>
</dbReference>
<dbReference type="RefSeq" id="WP_011479261.1">
    <property type="nucleotide sequence ID" value="NC_007947.1"/>
</dbReference>
<evidence type="ECO:0000313" key="3">
    <source>
        <dbReference type="EMBL" id="ABE49308.1"/>
    </source>
</evidence>